<gene>
    <name evidence="1" type="ORF">EDB81DRAFT_883912</name>
</gene>
<dbReference type="Gene3D" id="1.20.1290.10">
    <property type="entry name" value="AhpD-like"/>
    <property type="match status" value="1"/>
</dbReference>
<proteinExistence type="predicted"/>
<evidence type="ECO:0000313" key="2">
    <source>
        <dbReference type="Proteomes" id="UP000738349"/>
    </source>
</evidence>
<keyword evidence="2" id="KW-1185">Reference proteome</keyword>
<comment type="caution">
    <text evidence="1">The sequence shown here is derived from an EMBL/GenBank/DDBJ whole genome shotgun (WGS) entry which is preliminary data.</text>
</comment>
<dbReference type="PANTHER" id="PTHR28180">
    <property type="entry name" value="CONSERVED MITOCHONDRIAL PROTEIN-RELATED"/>
    <property type="match status" value="1"/>
</dbReference>
<dbReference type="Proteomes" id="UP000738349">
    <property type="component" value="Unassembled WGS sequence"/>
</dbReference>
<dbReference type="EMBL" id="JAGMUV010000008">
    <property type="protein sequence ID" value="KAH7146504.1"/>
    <property type="molecule type" value="Genomic_DNA"/>
</dbReference>
<dbReference type="OrthoDB" id="5537330at2759"/>
<dbReference type="InterPro" id="IPR052999">
    <property type="entry name" value="PTS1_Protein"/>
</dbReference>
<reference evidence="1" key="1">
    <citation type="journal article" date="2021" name="Nat. Commun.">
        <title>Genetic determinants of endophytism in the Arabidopsis root mycobiome.</title>
        <authorList>
            <person name="Mesny F."/>
            <person name="Miyauchi S."/>
            <person name="Thiergart T."/>
            <person name="Pickel B."/>
            <person name="Atanasova L."/>
            <person name="Karlsson M."/>
            <person name="Huettel B."/>
            <person name="Barry K.W."/>
            <person name="Haridas S."/>
            <person name="Chen C."/>
            <person name="Bauer D."/>
            <person name="Andreopoulos W."/>
            <person name="Pangilinan J."/>
            <person name="LaButti K."/>
            <person name="Riley R."/>
            <person name="Lipzen A."/>
            <person name="Clum A."/>
            <person name="Drula E."/>
            <person name="Henrissat B."/>
            <person name="Kohler A."/>
            <person name="Grigoriev I.V."/>
            <person name="Martin F.M."/>
            <person name="Hacquard S."/>
        </authorList>
    </citation>
    <scope>NUCLEOTIDE SEQUENCE</scope>
    <source>
        <strain evidence="1">MPI-CAGE-AT-0147</strain>
    </source>
</reference>
<dbReference type="AlphaFoldDB" id="A0A9P9EVS4"/>
<dbReference type="InterPro" id="IPR029032">
    <property type="entry name" value="AhpD-like"/>
</dbReference>
<evidence type="ECO:0000313" key="1">
    <source>
        <dbReference type="EMBL" id="KAH7146504.1"/>
    </source>
</evidence>
<accession>A0A9P9EVS4</accession>
<name>A0A9P9EVS4_9HYPO</name>
<protein>
    <submittedName>
        <fullName evidence="1">Uncharacterized protein</fullName>
    </submittedName>
</protein>
<sequence length="239" mass="26842">MELINILKKFRDAEVDTDITCANWYTVAAAAMAAASAGPDVPKVYELATEGLSLEKKMLAQRRLKEAILKTSCLYGVPRSLQALLPLFATIPDNEIDHYGPRFETVHSVPAQQVREEKATKYFDTIWGEEAANVHRERNHKYQPDLYLLNLEMIYQWYFSEDTILNPIETQMCNASALICSNCPVQAMWHTRGIVRHSGTKNQAKFAQEIGLAIASLYDCKTGEIVPVDDIDIGSQSAE</sequence>
<organism evidence="1 2">
    <name type="scientific">Dactylonectria macrodidyma</name>
    <dbReference type="NCBI Taxonomy" id="307937"/>
    <lineage>
        <taxon>Eukaryota</taxon>
        <taxon>Fungi</taxon>
        <taxon>Dikarya</taxon>
        <taxon>Ascomycota</taxon>
        <taxon>Pezizomycotina</taxon>
        <taxon>Sordariomycetes</taxon>
        <taxon>Hypocreomycetidae</taxon>
        <taxon>Hypocreales</taxon>
        <taxon>Nectriaceae</taxon>
        <taxon>Dactylonectria</taxon>
    </lineage>
</organism>
<dbReference type="SUPFAM" id="SSF69118">
    <property type="entry name" value="AhpD-like"/>
    <property type="match status" value="1"/>
</dbReference>